<gene>
    <name evidence="2" type="ORF">M8006_00795</name>
</gene>
<evidence type="ECO:0000313" key="2">
    <source>
        <dbReference type="EMBL" id="MCL7928527.1"/>
    </source>
</evidence>
<proteinExistence type="predicted"/>
<dbReference type="EMBL" id="JAMJPJ010000001">
    <property type="protein sequence ID" value="MCL7928527.1"/>
    <property type="molecule type" value="Genomic_DNA"/>
</dbReference>
<comment type="caution">
    <text evidence="2">The sequence shown here is derived from an EMBL/GenBank/DDBJ whole genome shotgun (WGS) entry which is preliminary data.</text>
</comment>
<feature type="compositionally biased region" description="Polar residues" evidence="1">
    <location>
        <begin position="1"/>
        <end position="10"/>
    </location>
</feature>
<evidence type="ECO:0000256" key="1">
    <source>
        <dbReference type="SAM" id="MobiDB-lite"/>
    </source>
</evidence>
<sequence length="320" mass="35933">MGKYVNSNKPLSKRVKRVGLKRSRAKQDRSAQQLGRKLLKFKDTGAKVPALKAKRGPNLRVAERLIKTKAGKKKGGLALSSETKSTFDTRFREAWKGMDEAFSTAFTRNLVEGIVKEAQTTKLTTADFKHLVELVDIASTARMPTEFSGYATKSEKMQHPTGAGKGLFAKGYKNHGTMDTARRNYVDKAMQAEAKASKKMTEVITSGVKASIEFTLNEFTAPITAKNVFRYAERPNLSKKKFTDTDHRQLAERERMKNIYVKLGGTLRPQKGKETAAASLTREWKHDRSPFSLTGDIQREPPSPRRQPQLSKSIFDTYKV</sequence>
<protein>
    <submittedName>
        <fullName evidence="2">Uncharacterized protein</fullName>
    </submittedName>
</protein>
<feature type="compositionally biased region" description="Basic residues" evidence="1">
    <location>
        <begin position="11"/>
        <end position="24"/>
    </location>
</feature>
<accession>A0ABT0SL49</accession>
<evidence type="ECO:0000313" key="3">
    <source>
        <dbReference type="Proteomes" id="UP001165308"/>
    </source>
</evidence>
<dbReference type="RefSeq" id="WP_250079062.1">
    <property type="nucleotide sequence ID" value="NZ_JAMJPJ010000001.1"/>
</dbReference>
<reference evidence="2" key="1">
    <citation type="submission" date="2022-05" db="EMBL/GenBank/DDBJ databases">
        <title>Halomonas geminus sp. nov. and Halomonas llamarensis sp. nov. isolated from high-altitude salars of the Atacama Desert.</title>
        <authorList>
            <person name="Hintersatz C."/>
            <person name="Rojas L.A."/>
            <person name="Wei T.-S."/>
            <person name="Kutschke S."/>
            <person name="Lehmann F."/>
            <person name="Jain R."/>
            <person name="Pollmann K."/>
        </authorList>
    </citation>
    <scope>NUCLEOTIDE SEQUENCE</scope>
    <source>
        <strain evidence="2">ATCHA</strain>
    </source>
</reference>
<dbReference type="Proteomes" id="UP001165308">
    <property type="component" value="Unassembled WGS sequence"/>
</dbReference>
<name>A0ABT0SL49_9GAMM</name>
<organism evidence="2 3">
    <name type="scientific">Halomonas llamarensis</name>
    <dbReference type="NCBI Taxonomy" id="2945104"/>
    <lineage>
        <taxon>Bacteria</taxon>
        <taxon>Pseudomonadati</taxon>
        <taxon>Pseudomonadota</taxon>
        <taxon>Gammaproteobacteria</taxon>
        <taxon>Oceanospirillales</taxon>
        <taxon>Halomonadaceae</taxon>
        <taxon>Halomonas</taxon>
    </lineage>
</organism>
<keyword evidence="3" id="KW-1185">Reference proteome</keyword>
<feature type="region of interest" description="Disordered" evidence="1">
    <location>
        <begin position="266"/>
        <end position="320"/>
    </location>
</feature>
<feature type="region of interest" description="Disordered" evidence="1">
    <location>
        <begin position="1"/>
        <end position="32"/>
    </location>
</feature>